<evidence type="ECO:0000256" key="4">
    <source>
        <dbReference type="ARBA" id="ARBA00022840"/>
    </source>
</evidence>
<dbReference type="PROSITE" id="PS50893">
    <property type="entry name" value="ABC_TRANSPORTER_2"/>
    <property type="match status" value="1"/>
</dbReference>
<evidence type="ECO:0000313" key="11">
    <source>
        <dbReference type="Proteomes" id="UP001268542"/>
    </source>
</evidence>
<dbReference type="Pfam" id="PF00005">
    <property type="entry name" value="ABC_tran"/>
    <property type="match status" value="1"/>
</dbReference>
<accession>A0ABU3PW46</accession>
<comment type="subcellular location">
    <subcellularLocation>
        <location evidence="1">Cell membrane</location>
        <topology evidence="1">Multi-pass membrane protein</topology>
    </subcellularLocation>
</comment>
<dbReference type="EMBL" id="JAVYII010000003">
    <property type="protein sequence ID" value="MDT9593106.1"/>
    <property type="molecule type" value="Genomic_DNA"/>
</dbReference>
<dbReference type="Proteomes" id="UP001268542">
    <property type="component" value="Unassembled WGS sequence"/>
</dbReference>
<evidence type="ECO:0000313" key="10">
    <source>
        <dbReference type="EMBL" id="MDT9593106.1"/>
    </source>
</evidence>
<feature type="transmembrane region" description="Helical" evidence="7">
    <location>
        <begin position="282"/>
        <end position="309"/>
    </location>
</feature>
<keyword evidence="6 7" id="KW-0472">Membrane</keyword>
<feature type="transmembrane region" description="Helical" evidence="7">
    <location>
        <begin position="138"/>
        <end position="162"/>
    </location>
</feature>
<gene>
    <name evidence="10" type="ORF">RDV89_08505</name>
</gene>
<proteinExistence type="predicted"/>
<dbReference type="Pfam" id="PF00664">
    <property type="entry name" value="ABC_membrane"/>
    <property type="match status" value="1"/>
</dbReference>
<feature type="transmembrane region" description="Helical" evidence="7">
    <location>
        <begin position="168"/>
        <end position="190"/>
    </location>
</feature>
<evidence type="ECO:0000259" key="9">
    <source>
        <dbReference type="PROSITE" id="PS50929"/>
    </source>
</evidence>
<keyword evidence="5 7" id="KW-1133">Transmembrane helix</keyword>
<dbReference type="InterPro" id="IPR027417">
    <property type="entry name" value="P-loop_NTPase"/>
</dbReference>
<dbReference type="InterPro" id="IPR039421">
    <property type="entry name" value="Type_1_exporter"/>
</dbReference>
<keyword evidence="2 7" id="KW-0812">Transmembrane</keyword>
<protein>
    <submittedName>
        <fullName evidence="10">ABC transporter ATP-binding protein</fullName>
    </submittedName>
</protein>
<organism evidence="10 11">
    <name type="scientific">Nocardioides imazamoxiresistens</name>
    <dbReference type="NCBI Taxonomy" id="3231893"/>
    <lineage>
        <taxon>Bacteria</taxon>
        <taxon>Bacillati</taxon>
        <taxon>Actinomycetota</taxon>
        <taxon>Actinomycetes</taxon>
        <taxon>Propionibacteriales</taxon>
        <taxon>Nocardioidaceae</taxon>
        <taxon>Nocardioides</taxon>
    </lineage>
</organism>
<dbReference type="SUPFAM" id="SSF52540">
    <property type="entry name" value="P-loop containing nucleoside triphosphate hydrolases"/>
    <property type="match status" value="1"/>
</dbReference>
<dbReference type="InterPro" id="IPR017871">
    <property type="entry name" value="ABC_transporter-like_CS"/>
</dbReference>
<evidence type="ECO:0000256" key="5">
    <source>
        <dbReference type="ARBA" id="ARBA00022989"/>
    </source>
</evidence>
<evidence type="ECO:0000256" key="6">
    <source>
        <dbReference type="ARBA" id="ARBA00023136"/>
    </source>
</evidence>
<dbReference type="CDD" id="cd18548">
    <property type="entry name" value="ABC_6TM_Tm287_like"/>
    <property type="match status" value="1"/>
</dbReference>
<dbReference type="SUPFAM" id="SSF90123">
    <property type="entry name" value="ABC transporter transmembrane region"/>
    <property type="match status" value="1"/>
</dbReference>
<dbReference type="SMART" id="SM00382">
    <property type="entry name" value="AAA"/>
    <property type="match status" value="1"/>
</dbReference>
<feature type="domain" description="ABC transmembrane type-1" evidence="9">
    <location>
        <begin position="29"/>
        <end position="311"/>
    </location>
</feature>
<feature type="transmembrane region" description="Helical" evidence="7">
    <location>
        <begin position="65"/>
        <end position="91"/>
    </location>
</feature>
<dbReference type="GO" id="GO:0005524">
    <property type="term" value="F:ATP binding"/>
    <property type="evidence" value="ECO:0007669"/>
    <property type="project" value="UniProtKB-KW"/>
</dbReference>
<dbReference type="Gene3D" id="3.40.50.300">
    <property type="entry name" value="P-loop containing nucleotide triphosphate hydrolases"/>
    <property type="match status" value="1"/>
</dbReference>
<keyword evidence="3" id="KW-0547">Nucleotide-binding</keyword>
<dbReference type="PROSITE" id="PS00211">
    <property type="entry name" value="ABC_TRANSPORTER_1"/>
    <property type="match status" value="1"/>
</dbReference>
<keyword evidence="4 10" id="KW-0067">ATP-binding</keyword>
<keyword evidence="11" id="KW-1185">Reference proteome</keyword>
<feature type="domain" description="ABC transporter" evidence="8">
    <location>
        <begin position="359"/>
        <end position="601"/>
    </location>
</feature>
<dbReference type="InterPro" id="IPR003439">
    <property type="entry name" value="ABC_transporter-like_ATP-bd"/>
</dbReference>
<feature type="transmembrane region" description="Helical" evidence="7">
    <location>
        <begin position="21"/>
        <end position="45"/>
    </location>
</feature>
<dbReference type="InterPro" id="IPR036640">
    <property type="entry name" value="ABC1_TM_sf"/>
</dbReference>
<dbReference type="RefSeq" id="WP_315732532.1">
    <property type="nucleotide sequence ID" value="NZ_JAVYII010000003.1"/>
</dbReference>
<sequence>MSATNVRERRRDRVAVLRPLLRDRAGLIALLGALQALSVAGNLALPLLNARLIDEGVAEGDIGAIWQAGALMLALGVGQLLIAGVAVALAARISTGIASDLRSRTFAHTMRLGAAELRRFGPGSLLTRCSNDVMQVQVLLLALCTVVVVVPLTAAGAVVLAAREDPQMLGVMAIAAPALLLVVSLFAIVAMPGFRRLQPLIDKVNGVLREQLVGLRSTRVFGRQEHEQRRFDEVHDDLIATSRRVGILYLSLGPVVMLTMNAAAVLVVWWGGHRVSDGSLGVGSVTAIVAYLLQLMSAVMMASSIVMLLPRGRVSLTRIRELLGTRPALDVAAEARAAAQAAAPVRPVRTPGATAAPGLRATGLTHTLDGAREPVVADVDLTLAPGRRVALVGPTGSGKSTLLALLARHLAPTSGSVRLDGTDLADLPRSEVRRRVVLVPQQARLFTGTVRDNLLLGARLGGRDTASTPDAELHEALAAAAADDVVAAMPEGLDTVVLPGGANLSGGQRQRLALARALLVRADVYLLDDVDSAVDAGTATLLRDGLAARTEGAAVLSVTSRVPLARDADEVLVLDRGRVVARGHHDALLADDPVYADLLGAHPLQEELV</sequence>
<reference evidence="10 11" key="1">
    <citation type="submission" date="2023-08" db="EMBL/GenBank/DDBJ databases">
        <title>Nocardioides seae sp. nov., a bacterium isolated from a soil.</title>
        <authorList>
            <person name="Wang X."/>
        </authorList>
    </citation>
    <scope>NUCLEOTIDE SEQUENCE [LARGE SCALE GENOMIC DNA]</scope>
    <source>
        <strain evidence="10 11">YZH12</strain>
    </source>
</reference>
<dbReference type="InterPro" id="IPR003593">
    <property type="entry name" value="AAA+_ATPase"/>
</dbReference>
<evidence type="ECO:0000256" key="2">
    <source>
        <dbReference type="ARBA" id="ARBA00022692"/>
    </source>
</evidence>
<dbReference type="PANTHER" id="PTHR43394:SF1">
    <property type="entry name" value="ATP-BINDING CASSETTE SUB-FAMILY B MEMBER 10, MITOCHONDRIAL"/>
    <property type="match status" value="1"/>
</dbReference>
<name>A0ABU3PW46_9ACTN</name>
<evidence type="ECO:0000259" key="8">
    <source>
        <dbReference type="PROSITE" id="PS50893"/>
    </source>
</evidence>
<dbReference type="PROSITE" id="PS50929">
    <property type="entry name" value="ABC_TM1F"/>
    <property type="match status" value="1"/>
</dbReference>
<evidence type="ECO:0000256" key="1">
    <source>
        <dbReference type="ARBA" id="ARBA00004651"/>
    </source>
</evidence>
<feature type="transmembrane region" description="Helical" evidence="7">
    <location>
        <begin position="247"/>
        <end position="270"/>
    </location>
</feature>
<evidence type="ECO:0000256" key="3">
    <source>
        <dbReference type="ARBA" id="ARBA00022741"/>
    </source>
</evidence>
<dbReference type="Gene3D" id="1.20.1560.10">
    <property type="entry name" value="ABC transporter type 1, transmembrane domain"/>
    <property type="match status" value="1"/>
</dbReference>
<comment type="caution">
    <text evidence="10">The sequence shown here is derived from an EMBL/GenBank/DDBJ whole genome shotgun (WGS) entry which is preliminary data.</text>
</comment>
<dbReference type="InterPro" id="IPR011527">
    <property type="entry name" value="ABC1_TM_dom"/>
</dbReference>
<dbReference type="PANTHER" id="PTHR43394">
    <property type="entry name" value="ATP-DEPENDENT PERMEASE MDL1, MITOCHONDRIAL"/>
    <property type="match status" value="1"/>
</dbReference>
<evidence type="ECO:0000256" key="7">
    <source>
        <dbReference type="SAM" id="Phobius"/>
    </source>
</evidence>